<organism evidence="1 2">
    <name type="scientific">Chryseobacterium pennae</name>
    <dbReference type="NCBI Taxonomy" id="2258962"/>
    <lineage>
        <taxon>Bacteria</taxon>
        <taxon>Pseudomonadati</taxon>
        <taxon>Bacteroidota</taxon>
        <taxon>Flavobacteriia</taxon>
        <taxon>Flavobacteriales</taxon>
        <taxon>Weeksellaceae</taxon>
        <taxon>Chryseobacterium group</taxon>
        <taxon>Chryseobacterium</taxon>
    </lineage>
</organism>
<evidence type="ECO:0000313" key="2">
    <source>
        <dbReference type="Proteomes" id="UP000256686"/>
    </source>
</evidence>
<reference evidence="2" key="1">
    <citation type="submission" date="2018-06" db="EMBL/GenBank/DDBJ databases">
        <authorList>
            <person name="Lum Nde A."/>
            <person name="Hugo C."/>
        </authorList>
    </citation>
    <scope>NUCLEOTIDE SEQUENCE [LARGE SCALE GENOMIC DNA]</scope>
    <source>
        <strain evidence="2">1_F178</strain>
    </source>
</reference>
<evidence type="ECO:0000313" key="1">
    <source>
        <dbReference type="EMBL" id="REC59476.1"/>
    </source>
</evidence>
<gene>
    <name evidence="1" type="ORF">DRF65_25685</name>
</gene>
<protein>
    <submittedName>
        <fullName evidence="1">Uncharacterized protein</fullName>
    </submittedName>
</protein>
<dbReference type="Proteomes" id="UP000256686">
    <property type="component" value="Unassembled WGS sequence"/>
</dbReference>
<comment type="caution">
    <text evidence="1">The sequence shown here is derived from an EMBL/GenBank/DDBJ whole genome shotgun (WGS) entry which is preliminary data.</text>
</comment>
<keyword evidence="2" id="KW-1185">Reference proteome</keyword>
<dbReference type="AlphaFoldDB" id="A0A3D9C1R2"/>
<name>A0A3D9C1R2_9FLAO</name>
<proteinExistence type="predicted"/>
<dbReference type="RefSeq" id="WP_115973559.1">
    <property type="nucleotide sequence ID" value="NZ_QNVT01000037.1"/>
</dbReference>
<accession>A0A3D9C1R2</accession>
<dbReference type="EMBL" id="QNVT01000037">
    <property type="protein sequence ID" value="REC59476.1"/>
    <property type="molecule type" value="Genomic_DNA"/>
</dbReference>
<sequence>MKNLFIILCLSVYSLSYGQIGINTANPQGSFHVDGGKDNPALEVPTSVQQKNDFIITSSGNVGIGNSAPQRKLDIDANGSSLRITNLSSQSQTNNDILVKGNEQGDVTRIKYSYSATVESIKPGESASVIIPSNNIQSGILMVKSKNSCKRSMISSYIFSNMTLAYVNSVARDKVGSATIFLSSNGSSARWSVKFNNVTGCDDGGNGTQFDYSIVANTTNSYTITNNGNVAKTYILTFFKL</sequence>